<dbReference type="InterPro" id="IPR027417">
    <property type="entry name" value="P-loop_NTPase"/>
</dbReference>
<feature type="non-terminal residue" evidence="3">
    <location>
        <position position="711"/>
    </location>
</feature>
<dbReference type="SUPFAM" id="SSF48452">
    <property type="entry name" value="TPR-like"/>
    <property type="match status" value="1"/>
</dbReference>
<dbReference type="Gene3D" id="1.25.40.10">
    <property type="entry name" value="Tetratricopeptide repeat domain"/>
    <property type="match status" value="1"/>
</dbReference>
<evidence type="ECO:0000259" key="1">
    <source>
        <dbReference type="Pfam" id="PF00931"/>
    </source>
</evidence>
<evidence type="ECO:0000313" key="4">
    <source>
        <dbReference type="Proteomes" id="UP000250266"/>
    </source>
</evidence>
<organism evidence="3 4">
    <name type="scientific">Lepidopterella palustris CBS 459.81</name>
    <dbReference type="NCBI Taxonomy" id="1314670"/>
    <lineage>
        <taxon>Eukaryota</taxon>
        <taxon>Fungi</taxon>
        <taxon>Dikarya</taxon>
        <taxon>Ascomycota</taxon>
        <taxon>Pezizomycotina</taxon>
        <taxon>Dothideomycetes</taxon>
        <taxon>Pleosporomycetidae</taxon>
        <taxon>Mytilinidiales</taxon>
        <taxon>Argynnaceae</taxon>
        <taxon>Lepidopterella</taxon>
    </lineage>
</organism>
<name>A0A8E2E069_9PEZI</name>
<evidence type="ECO:0000313" key="3">
    <source>
        <dbReference type="EMBL" id="OCK74986.1"/>
    </source>
</evidence>
<feature type="domain" description="Heterokaryon incompatibility" evidence="2">
    <location>
        <begin position="19"/>
        <end position="112"/>
    </location>
</feature>
<dbReference type="PANTHER" id="PTHR10622">
    <property type="entry name" value="HET DOMAIN-CONTAINING PROTEIN"/>
    <property type="match status" value="1"/>
</dbReference>
<accession>A0A8E2E069</accession>
<keyword evidence="4" id="KW-1185">Reference proteome</keyword>
<dbReference type="InterPro" id="IPR010730">
    <property type="entry name" value="HET"/>
</dbReference>
<evidence type="ECO:0000259" key="2">
    <source>
        <dbReference type="Pfam" id="PF06985"/>
    </source>
</evidence>
<dbReference type="Pfam" id="PF00931">
    <property type="entry name" value="NB-ARC"/>
    <property type="match status" value="1"/>
</dbReference>
<dbReference type="AlphaFoldDB" id="A0A8E2E069"/>
<reference evidence="3 4" key="1">
    <citation type="journal article" date="2016" name="Nat. Commun.">
        <title>Ectomycorrhizal ecology is imprinted in the genome of the dominant symbiotic fungus Cenococcum geophilum.</title>
        <authorList>
            <consortium name="DOE Joint Genome Institute"/>
            <person name="Peter M."/>
            <person name="Kohler A."/>
            <person name="Ohm R.A."/>
            <person name="Kuo A."/>
            <person name="Krutzmann J."/>
            <person name="Morin E."/>
            <person name="Arend M."/>
            <person name="Barry K.W."/>
            <person name="Binder M."/>
            <person name="Choi C."/>
            <person name="Clum A."/>
            <person name="Copeland A."/>
            <person name="Grisel N."/>
            <person name="Haridas S."/>
            <person name="Kipfer T."/>
            <person name="LaButti K."/>
            <person name="Lindquist E."/>
            <person name="Lipzen A."/>
            <person name="Maire R."/>
            <person name="Meier B."/>
            <person name="Mihaltcheva S."/>
            <person name="Molinier V."/>
            <person name="Murat C."/>
            <person name="Poggeler S."/>
            <person name="Quandt C.A."/>
            <person name="Sperisen C."/>
            <person name="Tritt A."/>
            <person name="Tisserant E."/>
            <person name="Crous P.W."/>
            <person name="Henrissat B."/>
            <person name="Nehls U."/>
            <person name="Egli S."/>
            <person name="Spatafora J.W."/>
            <person name="Grigoriev I.V."/>
            <person name="Martin F.M."/>
        </authorList>
    </citation>
    <scope>NUCLEOTIDE SEQUENCE [LARGE SCALE GENOMIC DNA]</scope>
    <source>
        <strain evidence="3 4">CBS 459.81</strain>
    </source>
</reference>
<proteinExistence type="predicted"/>
<dbReference type="OrthoDB" id="674604at2759"/>
<dbReference type="EMBL" id="KV745381">
    <property type="protein sequence ID" value="OCK74986.1"/>
    <property type="molecule type" value="Genomic_DNA"/>
</dbReference>
<feature type="domain" description="NB-ARC" evidence="1">
    <location>
        <begin position="264"/>
        <end position="435"/>
    </location>
</feature>
<gene>
    <name evidence="3" type="ORF">K432DRAFT_309532</name>
</gene>
<dbReference type="Gene3D" id="3.40.50.300">
    <property type="entry name" value="P-loop containing nucleotide triphosphate hydrolases"/>
    <property type="match status" value="1"/>
</dbReference>
<dbReference type="InterPro" id="IPR002182">
    <property type="entry name" value="NB-ARC"/>
</dbReference>
<dbReference type="SUPFAM" id="SSF52540">
    <property type="entry name" value="P-loop containing nucleoside triphosphate hydrolases"/>
    <property type="match status" value="1"/>
</dbReference>
<dbReference type="InterPro" id="IPR011990">
    <property type="entry name" value="TPR-like_helical_dom_sf"/>
</dbReference>
<dbReference type="Pfam" id="PF13424">
    <property type="entry name" value="TPR_12"/>
    <property type="match status" value="1"/>
</dbReference>
<dbReference type="Proteomes" id="UP000250266">
    <property type="component" value="Unassembled WGS sequence"/>
</dbReference>
<dbReference type="PANTHER" id="PTHR10622:SF11">
    <property type="entry name" value="HET-DOMAIN-CONTAINING PROTEIN"/>
    <property type="match status" value="1"/>
</dbReference>
<protein>
    <submittedName>
        <fullName evidence="3">HET-domain-containing protein</fullName>
    </submittedName>
</protein>
<dbReference type="GO" id="GO:0043531">
    <property type="term" value="F:ADP binding"/>
    <property type="evidence" value="ECO:0007669"/>
    <property type="project" value="InterPro"/>
</dbReference>
<sequence>MANGDLTFRDFTGAAVPAYAILSHTWGADSEEVSFQDIETGAGKGKAGYSKISFCEKQAVTDGLQYFWIDTCCIDKRNSTELTKAINSMFRWYSSAARCYVYLSDVSTSSNPNAEIHQHTWEATFRKSRWFSRGWTLQELLAPAAVEFYSSQGKQLGDKQSLVEIIHEITGIPVPALHGDPLDTFSVTERMAWAAKRQTTEEEDGAYCLLGIFNIFMPLIYGEGRDSALRRLQREVDGLPTPTADTFFTVPFDRNPRFTGRESILASLEEKLFVGEQTTKMAIVGLGGIGKTQLALELAYRTRAKYKNCSVFWIPATDMDSLQQAYRDVAQQLRIPGWDEEKADVKKLVQAHLSQADARPWLCVFDNADDISMWVRTSGSESRSSGLKEYLPKSKQGCIVFTTRDKKTAVKLAGQNIVEVPDMDEDGAIHLLQKSLVNPVPLDSQDAKALVEELTYLPLAIVQAAAYLNENSMELRDYLSLLNEQEGEVIKLLSSEFEDDWRYQSIKNPVATTWLISFEQIRRRDPLAAEYLSFMACIDRKDIPQFLLPAGASHRKEIEAIGTLVAYSFIVKRGEPTAFDLHRLVHLASRNWLQKEGALSQLAQVAIERLDELFPDHKHQNRIQWRLLLPHAAYVLRSNTVKQDNNRRLDLAWKYAMSLYIDGRYGEAEVPFKEVFQTRKRVLGEEHPSTLTSMANLASTYRNQGRWKEAE</sequence>
<dbReference type="Pfam" id="PF06985">
    <property type="entry name" value="HET"/>
    <property type="match status" value="1"/>
</dbReference>